<feature type="compositionally biased region" description="Low complexity" evidence="1">
    <location>
        <begin position="1"/>
        <end position="22"/>
    </location>
</feature>
<feature type="compositionally biased region" description="Low complexity" evidence="1">
    <location>
        <begin position="59"/>
        <end position="71"/>
    </location>
</feature>
<feature type="compositionally biased region" description="Basic and acidic residues" evidence="1">
    <location>
        <begin position="159"/>
        <end position="169"/>
    </location>
</feature>
<feature type="compositionally biased region" description="Low complexity" evidence="1">
    <location>
        <begin position="144"/>
        <end position="154"/>
    </location>
</feature>
<feature type="compositionally biased region" description="Low complexity" evidence="1">
    <location>
        <begin position="104"/>
        <end position="120"/>
    </location>
</feature>
<sequence>MSGNGDQADGSSADSDNSVSPGGERKSGDFSISAILSDNTGGSSSRKKRGGAGYEHRSSSGAVVSSPSAVVLDGTPHHVQKSGMSVPLSTPSRFTSRLYPSPHPSSSSSSSHLTPSATTPNSHWVGPLNQSVSLSPFNIGLLLPLSPSPSSAASGRSHGRLDLDMTSERESEEEGAGGGRGEGFACDDSLGMLSTVAVYHSEMSCGEESREGGRPGKVPGTNSALSVGGGMARMRLESSADTVETTLGGEDVRRSTPPPPH</sequence>
<proteinExistence type="predicted"/>
<keyword evidence="3" id="KW-1185">Reference proteome</keyword>
<feature type="region of interest" description="Disordered" evidence="1">
    <location>
        <begin position="1"/>
        <end position="129"/>
    </location>
</feature>
<evidence type="ECO:0000256" key="1">
    <source>
        <dbReference type="SAM" id="MobiDB-lite"/>
    </source>
</evidence>
<feature type="non-terminal residue" evidence="2">
    <location>
        <position position="1"/>
    </location>
</feature>
<dbReference type="Proteomes" id="UP001174909">
    <property type="component" value="Unassembled WGS sequence"/>
</dbReference>
<evidence type="ECO:0000313" key="3">
    <source>
        <dbReference type="Proteomes" id="UP001174909"/>
    </source>
</evidence>
<dbReference type="EMBL" id="CASHTH010003095">
    <property type="protein sequence ID" value="CAI8040249.1"/>
    <property type="molecule type" value="Genomic_DNA"/>
</dbReference>
<feature type="region of interest" description="Disordered" evidence="1">
    <location>
        <begin position="144"/>
        <end position="187"/>
    </location>
</feature>
<gene>
    <name evidence="2" type="ORF">GBAR_LOCUS22435</name>
</gene>
<feature type="region of interest" description="Disordered" evidence="1">
    <location>
        <begin position="203"/>
        <end position="261"/>
    </location>
</feature>
<protein>
    <submittedName>
        <fullName evidence="2">Uncharacterized protein</fullName>
    </submittedName>
</protein>
<dbReference type="AlphaFoldDB" id="A0AA35T2X9"/>
<name>A0AA35T2X9_GEOBA</name>
<accession>A0AA35T2X9</accession>
<reference evidence="2" key="1">
    <citation type="submission" date="2023-03" db="EMBL/GenBank/DDBJ databases">
        <authorList>
            <person name="Steffen K."/>
            <person name="Cardenas P."/>
        </authorList>
    </citation>
    <scope>NUCLEOTIDE SEQUENCE</scope>
</reference>
<comment type="caution">
    <text evidence="2">The sequence shown here is derived from an EMBL/GenBank/DDBJ whole genome shotgun (WGS) entry which is preliminary data.</text>
</comment>
<organism evidence="2 3">
    <name type="scientific">Geodia barretti</name>
    <name type="common">Barrett's horny sponge</name>
    <dbReference type="NCBI Taxonomy" id="519541"/>
    <lineage>
        <taxon>Eukaryota</taxon>
        <taxon>Metazoa</taxon>
        <taxon>Porifera</taxon>
        <taxon>Demospongiae</taxon>
        <taxon>Heteroscleromorpha</taxon>
        <taxon>Tetractinellida</taxon>
        <taxon>Astrophorina</taxon>
        <taxon>Geodiidae</taxon>
        <taxon>Geodia</taxon>
    </lineage>
</organism>
<evidence type="ECO:0000313" key="2">
    <source>
        <dbReference type="EMBL" id="CAI8040249.1"/>
    </source>
</evidence>